<evidence type="ECO:0000256" key="7">
    <source>
        <dbReference type="ARBA" id="ARBA00023015"/>
    </source>
</evidence>
<feature type="compositionally biased region" description="Basic and acidic residues" evidence="13">
    <location>
        <begin position="71"/>
        <end position="99"/>
    </location>
</feature>
<dbReference type="InterPro" id="IPR013087">
    <property type="entry name" value="Znf_C2H2_type"/>
</dbReference>
<evidence type="ECO:0000256" key="4">
    <source>
        <dbReference type="ARBA" id="ARBA00022737"/>
    </source>
</evidence>
<evidence type="ECO:0000256" key="2">
    <source>
        <dbReference type="ARBA" id="ARBA00022491"/>
    </source>
</evidence>
<gene>
    <name evidence="15" type="ORF">PGTUg99_004286</name>
</gene>
<evidence type="ECO:0000313" key="15">
    <source>
        <dbReference type="EMBL" id="KAA1113605.1"/>
    </source>
</evidence>
<keyword evidence="8" id="KW-0238">DNA-binding</keyword>
<keyword evidence="2" id="KW-0678">Repressor</keyword>
<dbReference type="Gene3D" id="3.30.160.60">
    <property type="entry name" value="Classic Zinc Finger"/>
    <property type="match status" value="2"/>
</dbReference>
<feature type="compositionally biased region" description="Polar residues" evidence="13">
    <location>
        <begin position="25"/>
        <end position="39"/>
    </location>
</feature>
<feature type="compositionally biased region" description="Low complexity" evidence="13">
    <location>
        <begin position="602"/>
        <end position="615"/>
    </location>
</feature>
<dbReference type="PROSITE" id="PS50157">
    <property type="entry name" value="ZINC_FINGER_C2H2_2"/>
    <property type="match status" value="2"/>
</dbReference>
<comment type="caution">
    <text evidence="15">The sequence shown here is derived from an EMBL/GenBank/DDBJ whole genome shotgun (WGS) entry which is preliminary data.</text>
</comment>
<evidence type="ECO:0000256" key="10">
    <source>
        <dbReference type="ARBA" id="ARBA00023242"/>
    </source>
</evidence>
<protein>
    <recommendedName>
        <fullName evidence="14">C2H2-type domain-containing protein</fullName>
    </recommendedName>
</protein>
<comment type="similarity">
    <text evidence="11">Belongs to the creA/MIG C2H2-type zinc-finger protein family.</text>
</comment>
<dbReference type="GO" id="GO:0005737">
    <property type="term" value="C:cytoplasm"/>
    <property type="evidence" value="ECO:0007669"/>
    <property type="project" value="TreeGrafter"/>
</dbReference>
<feature type="domain" description="C2H2-type" evidence="14">
    <location>
        <begin position="52"/>
        <end position="79"/>
    </location>
</feature>
<feature type="region of interest" description="Disordered" evidence="13">
    <location>
        <begin position="296"/>
        <end position="406"/>
    </location>
</feature>
<proteinExistence type="inferred from homology"/>
<feature type="region of interest" description="Disordered" evidence="13">
    <location>
        <begin position="169"/>
        <end position="238"/>
    </location>
</feature>
<feature type="compositionally biased region" description="Low complexity" evidence="13">
    <location>
        <begin position="456"/>
        <end position="466"/>
    </location>
</feature>
<feature type="compositionally biased region" description="Basic and acidic residues" evidence="13">
    <location>
        <begin position="501"/>
        <end position="514"/>
    </location>
</feature>
<organism evidence="15 16">
    <name type="scientific">Puccinia graminis f. sp. tritici</name>
    <dbReference type="NCBI Taxonomy" id="56615"/>
    <lineage>
        <taxon>Eukaryota</taxon>
        <taxon>Fungi</taxon>
        <taxon>Dikarya</taxon>
        <taxon>Basidiomycota</taxon>
        <taxon>Pucciniomycotina</taxon>
        <taxon>Pucciniomycetes</taxon>
        <taxon>Pucciniales</taxon>
        <taxon>Pucciniaceae</taxon>
        <taxon>Puccinia</taxon>
    </lineage>
</organism>
<evidence type="ECO:0000259" key="14">
    <source>
        <dbReference type="PROSITE" id="PS50157"/>
    </source>
</evidence>
<dbReference type="PROSITE" id="PS00028">
    <property type="entry name" value="ZINC_FINGER_C2H2_1"/>
    <property type="match status" value="2"/>
</dbReference>
<evidence type="ECO:0000256" key="8">
    <source>
        <dbReference type="ARBA" id="ARBA00023125"/>
    </source>
</evidence>
<evidence type="ECO:0000256" key="11">
    <source>
        <dbReference type="ARBA" id="ARBA00038023"/>
    </source>
</evidence>
<feature type="compositionally biased region" description="Basic residues" evidence="13">
    <location>
        <begin position="100"/>
        <end position="130"/>
    </location>
</feature>
<feature type="compositionally biased region" description="Low complexity" evidence="13">
    <location>
        <begin position="773"/>
        <end position="787"/>
    </location>
</feature>
<dbReference type="GO" id="GO:0005634">
    <property type="term" value="C:nucleus"/>
    <property type="evidence" value="ECO:0007669"/>
    <property type="project" value="UniProtKB-SubCell"/>
</dbReference>
<dbReference type="GO" id="GO:0008270">
    <property type="term" value="F:zinc ion binding"/>
    <property type="evidence" value="ECO:0007669"/>
    <property type="project" value="UniProtKB-KW"/>
</dbReference>
<comment type="subcellular location">
    <subcellularLocation>
        <location evidence="1">Nucleus</location>
    </subcellularLocation>
</comment>
<dbReference type="PANTHER" id="PTHR47428:SF1">
    <property type="entry name" value="REGULATORY PROTEIN MIG1-RELATED"/>
    <property type="match status" value="1"/>
</dbReference>
<feature type="compositionally biased region" description="Low complexity" evidence="13">
    <location>
        <begin position="370"/>
        <end position="380"/>
    </location>
</feature>
<evidence type="ECO:0000256" key="9">
    <source>
        <dbReference type="ARBA" id="ARBA00023163"/>
    </source>
</evidence>
<dbReference type="FunFam" id="3.30.160.60:FF:000089">
    <property type="entry name" value="DNA-binding protein creA"/>
    <property type="match status" value="1"/>
</dbReference>
<dbReference type="AlphaFoldDB" id="A0A5B0QKV8"/>
<dbReference type="EMBL" id="VDEP01000276">
    <property type="protein sequence ID" value="KAA1113605.1"/>
    <property type="molecule type" value="Genomic_DNA"/>
</dbReference>
<keyword evidence="9" id="KW-0804">Transcription</keyword>
<dbReference type="PANTHER" id="PTHR47428">
    <property type="entry name" value="REGULATORY PROTEIN MIG1-RELATED"/>
    <property type="match status" value="1"/>
</dbReference>
<dbReference type="InterPro" id="IPR051007">
    <property type="entry name" value="creA/MIG_C2H2-ZnF"/>
</dbReference>
<evidence type="ECO:0000256" key="12">
    <source>
        <dbReference type="PROSITE-ProRule" id="PRU00042"/>
    </source>
</evidence>
<feature type="region of interest" description="Disordered" evidence="13">
    <location>
        <begin position="422"/>
        <end position="615"/>
    </location>
</feature>
<dbReference type="Proteomes" id="UP000325313">
    <property type="component" value="Unassembled WGS sequence"/>
</dbReference>
<dbReference type="FunFam" id="3.30.160.60:FF:000152">
    <property type="entry name" value="DNA-binding protein creA"/>
    <property type="match status" value="1"/>
</dbReference>
<dbReference type="InterPro" id="IPR036236">
    <property type="entry name" value="Znf_C2H2_sf"/>
</dbReference>
<keyword evidence="7" id="KW-0805">Transcription regulation</keyword>
<evidence type="ECO:0000313" key="16">
    <source>
        <dbReference type="Proteomes" id="UP000325313"/>
    </source>
</evidence>
<feature type="compositionally biased region" description="Low complexity" evidence="13">
    <location>
        <begin position="710"/>
        <end position="720"/>
    </location>
</feature>
<feature type="compositionally biased region" description="Polar residues" evidence="13">
    <location>
        <begin position="387"/>
        <end position="403"/>
    </location>
</feature>
<keyword evidence="4" id="KW-0677">Repeat</keyword>
<feature type="compositionally biased region" description="Basic and acidic residues" evidence="13">
    <location>
        <begin position="671"/>
        <end position="686"/>
    </location>
</feature>
<feature type="compositionally biased region" description="Low complexity" evidence="13">
    <location>
        <begin position="10"/>
        <end position="24"/>
    </location>
</feature>
<dbReference type="GO" id="GO:0000433">
    <property type="term" value="P:carbon catabolite repression of transcription from RNA polymerase II promoter by glucose"/>
    <property type="evidence" value="ECO:0007669"/>
    <property type="project" value="TreeGrafter"/>
</dbReference>
<feature type="compositionally biased region" description="Low complexity" evidence="13">
    <location>
        <begin position="204"/>
        <end position="213"/>
    </location>
</feature>
<feature type="compositionally biased region" description="Basic residues" evidence="13">
    <location>
        <begin position="177"/>
        <end position="203"/>
    </location>
</feature>
<feature type="compositionally biased region" description="Basic residues" evidence="13">
    <location>
        <begin position="592"/>
        <end position="601"/>
    </location>
</feature>
<evidence type="ECO:0000256" key="13">
    <source>
        <dbReference type="SAM" id="MobiDB-lite"/>
    </source>
</evidence>
<evidence type="ECO:0000256" key="3">
    <source>
        <dbReference type="ARBA" id="ARBA00022723"/>
    </source>
</evidence>
<feature type="compositionally biased region" description="Low complexity" evidence="13">
    <location>
        <begin position="524"/>
        <end position="540"/>
    </location>
</feature>
<feature type="compositionally biased region" description="Basic residues" evidence="13">
    <location>
        <begin position="490"/>
        <end position="500"/>
    </location>
</feature>
<feature type="compositionally biased region" description="Polar residues" evidence="13">
    <location>
        <begin position="632"/>
        <end position="645"/>
    </location>
</feature>
<accession>A0A5B0QKV8</accession>
<evidence type="ECO:0000256" key="5">
    <source>
        <dbReference type="ARBA" id="ARBA00022771"/>
    </source>
</evidence>
<feature type="region of interest" description="Disordered" evidence="13">
    <location>
        <begin position="632"/>
        <end position="787"/>
    </location>
</feature>
<keyword evidence="6" id="KW-0862">Zinc</keyword>
<evidence type="ECO:0000256" key="1">
    <source>
        <dbReference type="ARBA" id="ARBA00004123"/>
    </source>
</evidence>
<feature type="region of interest" description="Disordered" evidence="13">
    <location>
        <begin position="71"/>
        <end position="149"/>
    </location>
</feature>
<keyword evidence="5 12" id="KW-0863">Zinc-finger</keyword>
<name>A0A5B0QKV8_PUCGR</name>
<dbReference type="SMART" id="SM00355">
    <property type="entry name" value="ZnF_C2H2"/>
    <property type="match status" value="2"/>
</dbReference>
<dbReference type="Pfam" id="PF00096">
    <property type="entry name" value="zf-C2H2"/>
    <property type="match status" value="2"/>
</dbReference>
<reference evidence="15 16" key="1">
    <citation type="submission" date="2019-05" db="EMBL/GenBank/DDBJ databases">
        <title>Emergence of the Ug99 lineage of the wheat stem rust pathogen through somatic hybridization.</title>
        <authorList>
            <person name="Li F."/>
            <person name="Upadhyaya N.M."/>
            <person name="Sperschneider J."/>
            <person name="Matny O."/>
            <person name="Nguyen-Phuc H."/>
            <person name="Mago R."/>
            <person name="Raley C."/>
            <person name="Miller M.E."/>
            <person name="Silverstein K.A.T."/>
            <person name="Henningsen E."/>
            <person name="Hirsch C.D."/>
            <person name="Visser B."/>
            <person name="Pretorius Z.A."/>
            <person name="Steffenson B.J."/>
            <person name="Schwessinger B."/>
            <person name="Dodds P.N."/>
            <person name="Figueroa M."/>
        </authorList>
    </citation>
    <scope>NUCLEOTIDE SEQUENCE [LARGE SCALE GENOMIC DNA]</scope>
    <source>
        <strain evidence="15 16">Ug99</strain>
    </source>
</reference>
<feature type="region of interest" description="Disordered" evidence="13">
    <location>
        <begin position="1"/>
        <end position="50"/>
    </location>
</feature>
<feature type="compositionally biased region" description="Polar residues" evidence="13">
    <location>
        <begin position="135"/>
        <end position="149"/>
    </location>
</feature>
<sequence>MNQFNIDYHQQQQQPQQQQQQQAQHPNINPNRSSSPTDHSSFDRSRIPSRPYKCPVCDRAFYRLEHQTRHIRTHTGEKPHHCTHPGCDKKFSRSDELTRHTRIHTHPTQRKKPSSLTNKAHHHHHQHHHQQQQQPRPAQSTVTSTPPIQNNNIIFSQEAHSQQLNYSINQTYSHPNPRQHHHPLPHPYHRHPSHPPPHHHHHQQQQQQQYHQQTNSHEFSPGHHVRHHSNQSNRLSFSTSSVLEPMQHLSLVHPRPTTEQAQFTLGSNPASPLHRISRPQSPIVLPSLRLSAPAIDLPPPNHNGSNHVVDDTEMLDDPRPLERSQSSPSLSTAPERWAIYQRQKHRSKLEGQAVSGGTSEGLPTPIQRNSSFSSVGSSSFEHFAQARLQSSNTPSTAPSSLTEPDSVCHRGRLELILNGDTPVHQVNKPHDPRRTLPPLSSLTKSCGPIMTFPNVSSSKSRSAPQSRVNSPPSSPRLVALPPLVAGPNLKRSRSMNHHHQDRWDQVPRSTRDQNNHSGHSLPFSGSSTSTTDDRGSMMTMKHGNGFSGKRRDSSTSAPRRKNQFGLQMTPIEHTAPPPPPPTTMMGSSSSRTHYHHHHHPFRSSGSSAVGSSSSGSFFDSYEHYQVRSRSDSFCSQESGYSSGLPFSNGMITDEEERGEREEEDEDEEVEERSKGQEDVEQSIRENDFDDDGILIRPRKKSTKAPPILPPSSSSSSGPLHLPLPPPPIQLVNHDNASSFVDPHVDHQLLPSHPSTHDRHHPHPHPHHPHTHHLAPVPAPLHQPTVIE</sequence>
<evidence type="ECO:0000256" key="6">
    <source>
        <dbReference type="ARBA" id="ARBA00022833"/>
    </source>
</evidence>
<feature type="compositionally biased region" description="Polar residues" evidence="13">
    <location>
        <begin position="323"/>
        <end position="332"/>
    </location>
</feature>
<feature type="domain" description="C2H2-type" evidence="14">
    <location>
        <begin position="80"/>
        <end position="109"/>
    </location>
</feature>
<feature type="compositionally biased region" description="Basic residues" evidence="13">
    <location>
        <begin position="757"/>
        <end position="772"/>
    </location>
</feature>
<dbReference type="GO" id="GO:0000978">
    <property type="term" value="F:RNA polymerase II cis-regulatory region sequence-specific DNA binding"/>
    <property type="evidence" value="ECO:0007669"/>
    <property type="project" value="TreeGrafter"/>
</dbReference>
<dbReference type="SUPFAM" id="SSF57667">
    <property type="entry name" value="beta-beta-alpha zinc fingers"/>
    <property type="match status" value="1"/>
</dbReference>
<keyword evidence="3" id="KW-0479">Metal-binding</keyword>
<keyword evidence="10" id="KW-0539">Nucleus</keyword>
<feature type="compositionally biased region" description="Acidic residues" evidence="13">
    <location>
        <begin position="652"/>
        <end position="670"/>
    </location>
</feature>